<proteinExistence type="predicted"/>
<sequence length="188" mass="20522">MDDRTPDARPGYERSVVTNPVLRIAGMVVGPAIAVVGTGVLVVDEGPFWWPLLAVLFLAAVIGGALVYVSSVRMRVASGVLEIHAGRRGVGLRTDEIAYVGWARLEGRHVWRPSRFNLTNARAGDGVEIVCRDGRYVTARTDTPDALVRALLAEGMDPGATRVPFPFEAVRYGRVREVRREERTTDPG</sequence>
<accession>A0A975L9U6</accession>
<gene>
    <name evidence="2" type="ORF">KGD82_01575</name>
</gene>
<dbReference type="Proteomes" id="UP000682416">
    <property type="component" value="Chromosome"/>
</dbReference>
<feature type="transmembrane region" description="Helical" evidence="1">
    <location>
        <begin position="48"/>
        <end position="69"/>
    </location>
</feature>
<evidence type="ECO:0000313" key="2">
    <source>
        <dbReference type="EMBL" id="QVJ01766.1"/>
    </source>
</evidence>
<protein>
    <recommendedName>
        <fullName evidence="4">PH domain-containing protein</fullName>
    </recommendedName>
</protein>
<keyword evidence="1" id="KW-1133">Transmembrane helix</keyword>
<dbReference type="AlphaFoldDB" id="A0A975L9U6"/>
<evidence type="ECO:0008006" key="4">
    <source>
        <dbReference type="Google" id="ProtNLM"/>
    </source>
</evidence>
<reference evidence="2" key="1">
    <citation type="submission" date="2021-05" db="EMBL/GenBank/DDBJ databases">
        <authorList>
            <person name="Kaiqin L."/>
            <person name="Jian G."/>
        </authorList>
    </citation>
    <scope>NUCLEOTIDE SEQUENCE</scope>
    <source>
        <strain evidence="2">HDS5</strain>
    </source>
</reference>
<feature type="transmembrane region" description="Helical" evidence="1">
    <location>
        <begin position="21"/>
        <end position="42"/>
    </location>
</feature>
<evidence type="ECO:0000256" key="1">
    <source>
        <dbReference type="SAM" id="Phobius"/>
    </source>
</evidence>
<dbReference type="RefSeq" id="WP_378738108.1">
    <property type="nucleotide sequence ID" value="NZ_CBDRIY010000004.1"/>
</dbReference>
<organism evidence="2 3">
    <name type="scientific">Nocardiopsis eucommiae</name>
    <dbReference type="NCBI Taxonomy" id="2831970"/>
    <lineage>
        <taxon>Bacteria</taxon>
        <taxon>Bacillati</taxon>
        <taxon>Actinomycetota</taxon>
        <taxon>Actinomycetes</taxon>
        <taxon>Streptosporangiales</taxon>
        <taxon>Nocardiopsidaceae</taxon>
        <taxon>Nocardiopsis</taxon>
    </lineage>
</organism>
<keyword evidence="3" id="KW-1185">Reference proteome</keyword>
<keyword evidence="1" id="KW-0812">Transmembrane</keyword>
<dbReference type="KEGG" id="nec:KGD82_01575"/>
<dbReference type="EMBL" id="CP074402">
    <property type="protein sequence ID" value="QVJ01766.1"/>
    <property type="molecule type" value="Genomic_DNA"/>
</dbReference>
<name>A0A975L9U6_9ACTN</name>
<evidence type="ECO:0000313" key="3">
    <source>
        <dbReference type="Proteomes" id="UP000682416"/>
    </source>
</evidence>
<keyword evidence="1" id="KW-0472">Membrane</keyword>